<keyword evidence="1" id="KW-0479">Metal-binding</keyword>
<evidence type="ECO:0000259" key="5">
    <source>
        <dbReference type="PROSITE" id="PS50865"/>
    </source>
</evidence>
<organism evidence="6 7">
    <name type="scientific">Roridomyces roridus</name>
    <dbReference type="NCBI Taxonomy" id="1738132"/>
    <lineage>
        <taxon>Eukaryota</taxon>
        <taxon>Fungi</taxon>
        <taxon>Dikarya</taxon>
        <taxon>Basidiomycota</taxon>
        <taxon>Agaricomycotina</taxon>
        <taxon>Agaricomycetes</taxon>
        <taxon>Agaricomycetidae</taxon>
        <taxon>Agaricales</taxon>
        <taxon>Marasmiineae</taxon>
        <taxon>Mycenaceae</taxon>
        <taxon>Roridomyces</taxon>
    </lineage>
</organism>
<evidence type="ECO:0000313" key="7">
    <source>
        <dbReference type="Proteomes" id="UP001221142"/>
    </source>
</evidence>
<dbReference type="Gene3D" id="6.10.140.2220">
    <property type="match status" value="1"/>
</dbReference>
<dbReference type="InterPro" id="IPR016024">
    <property type="entry name" value="ARM-type_fold"/>
</dbReference>
<keyword evidence="7" id="KW-1185">Reference proteome</keyword>
<sequence length="699" mass="77926">MSPDKKRTRDLTPRATNETTFPQLLAVAHWSETPETSDRVSTARLDQLLKDITRALRIPEVWNVRGLKQCHQAFAAVSSALDEVATQCLQHSGDRFLAERVAAGIVVVYACMGEDISLRSRIFSESRFLENAAPLLSSPDVESREIVLKTLNNLTRLHDSAILRKITRFLPNILKCAEDNVVELGSECQEHALYVLIRSTTAVFDDATPDPELVALVPRILRFALDMVRLLTSSLVVNQLVYFCRLMSRSPAARHLFISAPDWIDFLVAGTRAQELATRCLAQCALVELYSTSGPTGLQKGTAKAQPVELLQPGSGTFLVDAKAALDELTDLTDNKSARSLSELGRAFGELIQRDPLVVRMHLARPGSKIPVLLRLCEFATRKAGSGIAADIIHMELLFSVAKEAAHKYARVCIDKHPSVAYFYYITTIHPEAHEIVPSVRLAVEGLKQPVISAFIRRELCCCVANFTYEVLMGILRGDPQDADEPKLSFLTQATALHTGTFLDIAQPDNPRLPEISALAIHVDFLANGHTLTDEELETAAKRFSSICEMARSTRYSFRLSKECLALEHIFPRMSTAWKRWESIMTRQPERKVASRITEANPSADPFVEWLDRLCETEMEMLPFEVRGLTPGKERYGMAQLRRCSKCDTPNAALRRCAGCQMARYCDNTCQKAHWKIHRKACKASRANSDASSNQVGTS</sequence>
<dbReference type="GO" id="GO:0008270">
    <property type="term" value="F:zinc ion binding"/>
    <property type="evidence" value="ECO:0007669"/>
    <property type="project" value="UniProtKB-KW"/>
</dbReference>
<evidence type="ECO:0000256" key="2">
    <source>
        <dbReference type="ARBA" id="ARBA00022771"/>
    </source>
</evidence>
<feature type="domain" description="MYND-type" evidence="5">
    <location>
        <begin position="644"/>
        <end position="682"/>
    </location>
</feature>
<accession>A0AAD7C3C7</accession>
<evidence type="ECO:0000256" key="3">
    <source>
        <dbReference type="ARBA" id="ARBA00022833"/>
    </source>
</evidence>
<evidence type="ECO:0000256" key="1">
    <source>
        <dbReference type="ARBA" id="ARBA00022723"/>
    </source>
</evidence>
<dbReference type="InterPro" id="IPR002893">
    <property type="entry name" value="Znf_MYND"/>
</dbReference>
<evidence type="ECO:0000256" key="4">
    <source>
        <dbReference type="PROSITE-ProRule" id="PRU00134"/>
    </source>
</evidence>
<comment type="caution">
    <text evidence="6">The sequence shown here is derived from an EMBL/GenBank/DDBJ whole genome shotgun (WGS) entry which is preliminary data.</text>
</comment>
<gene>
    <name evidence="6" type="ORF">FB45DRAFT_902243</name>
</gene>
<name>A0AAD7C3C7_9AGAR</name>
<keyword evidence="2 4" id="KW-0863">Zinc-finger</keyword>
<keyword evidence="3" id="KW-0862">Zinc</keyword>
<dbReference type="SUPFAM" id="SSF144232">
    <property type="entry name" value="HIT/MYND zinc finger-like"/>
    <property type="match status" value="1"/>
</dbReference>
<dbReference type="SUPFAM" id="SSF48371">
    <property type="entry name" value="ARM repeat"/>
    <property type="match status" value="1"/>
</dbReference>
<dbReference type="EMBL" id="JARKIF010000005">
    <property type="protein sequence ID" value="KAJ7638201.1"/>
    <property type="molecule type" value="Genomic_DNA"/>
</dbReference>
<dbReference type="Pfam" id="PF01753">
    <property type="entry name" value="zf-MYND"/>
    <property type="match status" value="1"/>
</dbReference>
<dbReference type="Proteomes" id="UP001221142">
    <property type="component" value="Unassembled WGS sequence"/>
</dbReference>
<protein>
    <recommendedName>
        <fullName evidence="5">MYND-type domain-containing protein</fullName>
    </recommendedName>
</protein>
<dbReference type="PROSITE" id="PS50865">
    <property type="entry name" value="ZF_MYND_2"/>
    <property type="match status" value="1"/>
</dbReference>
<dbReference type="PROSITE" id="PS01360">
    <property type="entry name" value="ZF_MYND_1"/>
    <property type="match status" value="1"/>
</dbReference>
<reference evidence="6" key="1">
    <citation type="submission" date="2023-03" db="EMBL/GenBank/DDBJ databases">
        <title>Massive genome expansion in bonnet fungi (Mycena s.s.) driven by repeated elements and novel gene families across ecological guilds.</title>
        <authorList>
            <consortium name="Lawrence Berkeley National Laboratory"/>
            <person name="Harder C.B."/>
            <person name="Miyauchi S."/>
            <person name="Viragh M."/>
            <person name="Kuo A."/>
            <person name="Thoen E."/>
            <person name="Andreopoulos B."/>
            <person name="Lu D."/>
            <person name="Skrede I."/>
            <person name="Drula E."/>
            <person name="Henrissat B."/>
            <person name="Morin E."/>
            <person name="Kohler A."/>
            <person name="Barry K."/>
            <person name="LaButti K."/>
            <person name="Morin E."/>
            <person name="Salamov A."/>
            <person name="Lipzen A."/>
            <person name="Mereny Z."/>
            <person name="Hegedus B."/>
            <person name="Baldrian P."/>
            <person name="Stursova M."/>
            <person name="Weitz H."/>
            <person name="Taylor A."/>
            <person name="Grigoriev I.V."/>
            <person name="Nagy L.G."/>
            <person name="Martin F."/>
            <person name="Kauserud H."/>
        </authorList>
    </citation>
    <scope>NUCLEOTIDE SEQUENCE</scope>
    <source>
        <strain evidence="6">9284</strain>
    </source>
</reference>
<dbReference type="AlphaFoldDB" id="A0AAD7C3C7"/>
<proteinExistence type="predicted"/>
<evidence type="ECO:0000313" key="6">
    <source>
        <dbReference type="EMBL" id="KAJ7638201.1"/>
    </source>
</evidence>